<dbReference type="GO" id="GO:0016705">
    <property type="term" value="F:oxidoreductase activity, acting on paired donors, with incorporation or reduction of molecular oxygen"/>
    <property type="evidence" value="ECO:0007669"/>
    <property type="project" value="InterPro"/>
</dbReference>
<evidence type="ECO:0000256" key="2">
    <source>
        <dbReference type="SAM" id="SignalP"/>
    </source>
</evidence>
<dbReference type="Pfam" id="PF00067">
    <property type="entry name" value="p450"/>
    <property type="match status" value="2"/>
</dbReference>
<dbReference type="CDD" id="cd11062">
    <property type="entry name" value="CYP58-like"/>
    <property type="match status" value="1"/>
</dbReference>
<dbReference type="GO" id="GO:0020037">
    <property type="term" value="F:heme binding"/>
    <property type="evidence" value="ECO:0007669"/>
    <property type="project" value="InterPro"/>
</dbReference>
<dbReference type="InterPro" id="IPR050121">
    <property type="entry name" value="Cytochrome_P450_monoxygenase"/>
</dbReference>
<dbReference type="PANTHER" id="PTHR24305:SF234">
    <property type="entry name" value="CYTOCHROME P450"/>
    <property type="match status" value="1"/>
</dbReference>
<dbReference type="Gene3D" id="1.10.630.10">
    <property type="entry name" value="Cytochrome P450"/>
    <property type="match status" value="1"/>
</dbReference>
<dbReference type="SUPFAM" id="SSF48264">
    <property type="entry name" value="Cytochrome P450"/>
    <property type="match status" value="1"/>
</dbReference>
<keyword evidence="2" id="KW-0732">Signal</keyword>
<dbReference type="AlphaFoldDB" id="A0A8H4IYJ0"/>
<dbReference type="GO" id="GO:0005506">
    <property type="term" value="F:iron ion binding"/>
    <property type="evidence" value="ECO:0007669"/>
    <property type="project" value="InterPro"/>
</dbReference>
<accession>A0A8H4IYJ0</accession>
<proteinExistence type="predicted"/>
<evidence type="ECO:0000313" key="3">
    <source>
        <dbReference type="EMBL" id="KAF4309554.1"/>
    </source>
</evidence>
<feature type="binding site" description="axial binding residue" evidence="1">
    <location>
        <position position="400"/>
    </location>
    <ligand>
        <name>heme</name>
        <dbReference type="ChEBI" id="CHEBI:30413"/>
    </ligand>
    <ligandPart>
        <name>Fe</name>
        <dbReference type="ChEBI" id="CHEBI:18248"/>
    </ligandPart>
</feature>
<sequence length="452" mass="50730">MLAAITTAAFILFKALQATGKPEEVFEKLHNDYDTKALRIAPNELHISDVHLYKTIYSQTNPFPKFPSFYSVFNVPHSLFAETEPALHTERRKLLNPLFSRAGVNKLEPVILEKIQKMGAEIRRIVGSAEKGSSAAGRLIDVSDMVRCVTVDVISEFTFGQTAGLLGEREHEFGAGFLEAFDIAAVVPYQIHYSAVQRWLGRVIPLEWVGIVDPKFARDSFYAYSKRTTTSSPPVVFDFMKSVPEQLQPAESMDVLVAGSDTTAYTLATGLFHILRRPELKKRLVREVRGALPNGEDLPSFTQLEKSEYLWACVKESLRVAMPVPGMLPRVVPQRPQPFVVDGQVIHPGTVIGMSAYTMHYSTELWGKDAKVFNPDRWLGPDGKHLDSCLCTFRKGSSQCIGINVAHTEATMVMAYLFRNFDLQLKTTEFRHRDVFTQQVMKPGVLVEFSPL</sequence>
<dbReference type="Proteomes" id="UP000572817">
    <property type="component" value="Unassembled WGS sequence"/>
</dbReference>
<keyword evidence="1" id="KW-0408">Iron</keyword>
<dbReference type="PRINTS" id="PR00463">
    <property type="entry name" value="EP450I"/>
</dbReference>
<keyword evidence="1" id="KW-0349">Heme</keyword>
<feature type="chain" id="PRO_5034410629" evidence="2">
    <location>
        <begin position="21"/>
        <end position="452"/>
    </location>
</feature>
<dbReference type="GO" id="GO:0008168">
    <property type="term" value="F:methyltransferase activity"/>
    <property type="evidence" value="ECO:0007669"/>
    <property type="project" value="UniProtKB-KW"/>
</dbReference>
<keyword evidence="1" id="KW-0479">Metal-binding</keyword>
<comment type="cofactor">
    <cofactor evidence="1">
        <name>heme</name>
        <dbReference type="ChEBI" id="CHEBI:30413"/>
    </cofactor>
</comment>
<dbReference type="PANTHER" id="PTHR24305">
    <property type="entry name" value="CYTOCHROME P450"/>
    <property type="match status" value="1"/>
</dbReference>
<dbReference type="InterPro" id="IPR001128">
    <property type="entry name" value="Cyt_P450"/>
</dbReference>
<dbReference type="GO" id="GO:0032259">
    <property type="term" value="P:methylation"/>
    <property type="evidence" value="ECO:0007669"/>
    <property type="project" value="UniProtKB-KW"/>
</dbReference>
<dbReference type="EMBL" id="WWBZ02000016">
    <property type="protein sequence ID" value="KAF4309554.1"/>
    <property type="molecule type" value="Genomic_DNA"/>
</dbReference>
<dbReference type="GO" id="GO:0004497">
    <property type="term" value="F:monooxygenase activity"/>
    <property type="evidence" value="ECO:0007669"/>
    <property type="project" value="InterPro"/>
</dbReference>
<dbReference type="InterPro" id="IPR036396">
    <property type="entry name" value="Cyt_P450_sf"/>
</dbReference>
<dbReference type="InterPro" id="IPR002401">
    <property type="entry name" value="Cyt_P450_E_grp-I"/>
</dbReference>
<evidence type="ECO:0000256" key="1">
    <source>
        <dbReference type="PIRSR" id="PIRSR602401-1"/>
    </source>
</evidence>
<evidence type="ECO:0000313" key="4">
    <source>
        <dbReference type="Proteomes" id="UP000572817"/>
    </source>
</evidence>
<organism evidence="3 4">
    <name type="scientific">Botryosphaeria dothidea</name>
    <dbReference type="NCBI Taxonomy" id="55169"/>
    <lineage>
        <taxon>Eukaryota</taxon>
        <taxon>Fungi</taxon>
        <taxon>Dikarya</taxon>
        <taxon>Ascomycota</taxon>
        <taxon>Pezizomycotina</taxon>
        <taxon>Dothideomycetes</taxon>
        <taxon>Dothideomycetes incertae sedis</taxon>
        <taxon>Botryosphaeriales</taxon>
        <taxon>Botryosphaeriaceae</taxon>
        <taxon>Botryosphaeria</taxon>
    </lineage>
</organism>
<gene>
    <name evidence="3" type="ORF">GTA08_BOTSDO03032</name>
</gene>
<reference evidence="3" key="1">
    <citation type="submission" date="2020-04" db="EMBL/GenBank/DDBJ databases">
        <title>Genome Assembly and Annotation of Botryosphaeria dothidea sdau 11-99, a Latent Pathogen of Apple Fruit Ring Rot in China.</title>
        <authorList>
            <person name="Yu C."/>
            <person name="Diao Y."/>
            <person name="Lu Q."/>
            <person name="Zhao J."/>
            <person name="Cui S."/>
            <person name="Peng C."/>
            <person name="He B."/>
            <person name="Liu H."/>
        </authorList>
    </citation>
    <scope>NUCLEOTIDE SEQUENCE [LARGE SCALE GENOMIC DNA]</scope>
    <source>
        <strain evidence="3">Sdau11-99</strain>
    </source>
</reference>
<keyword evidence="4" id="KW-1185">Reference proteome</keyword>
<name>A0A8H4IYJ0_9PEZI</name>
<feature type="signal peptide" evidence="2">
    <location>
        <begin position="1"/>
        <end position="20"/>
    </location>
</feature>
<comment type="caution">
    <text evidence="3">The sequence shown here is derived from an EMBL/GenBank/DDBJ whole genome shotgun (WGS) entry which is preliminary data.</text>
</comment>
<dbReference type="OrthoDB" id="3945418at2759"/>
<protein>
    <submittedName>
        <fullName evidence="3">Pisatin demethylase</fullName>
    </submittedName>
</protein>